<dbReference type="InterPro" id="IPR012859">
    <property type="entry name" value="Pilin_N_archaeal"/>
</dbReference>
<dbReference type="EMBL" id="CP028858">
    <property type="protein sequence ID" value="AWB27830.1"/>
    <property type="molecule type" value="Genomic_DNA"/>
</dbReference>
<feature type="domain" description="Archaeal Type IV pilin N-terminal" evidence="2">
    <location>
        <begin position="25"/>
        <end position="104"/>
    </location>
</feature>
<accession>A0A2R4X1Z7</accession>
<dbReference type="Pfam" id="PF07790">
    <property type="entry name" value="Pilin_N"/>
    <property type="match status" value="1"/>
</dbReference>
<dbReference type="AlphaFoldDB" id="A0A2R4X1Z7"/>
<dbReference type="PANTHER" id="PTHR38138:SF1">
    <property type="entry name" value="ARCHAEAL TYPE IV PILIN N-TERMINAL DOMAIN-CONTAINING PROTEIN"/>
    <property type="match status" value="1"/>
</dbReference>
<evidence type="ECO:0000313" key="3">
    <source>
        <dbReference type="EMBL" id="AWB27830.1"/>
    </source>
</evidence>
<organism evidence="3 4">
    <name type="scientific">Halococcoides cellulosivorans</name>
    <dbReference type="NCBI Taxonomy" id="1679096"/>
    <lineage>
        <taxon>Archaea</taxon>
        <taxon>Methanobacteriati</taxon>
        <taxon>Methanobacteriota</taxon>
        <taxon>Stenosarchaea group</taxon>
        <taxon>Halobacteria</taxon>
        <taxon>Halobacteriales</taxon>
        <taxon>Haloarculaceae</taxon>
        <taxon>Halococcoides</taxon>
    </lineage>
</organism>
<keyword evidence="4" id="KW-1185">Reference proteome</keyword>
<dbReference type="GeneID" id="36512633"/>
<feature type="transmembrane region" description="Helical" evidence="1">
    <location>
        <begin position="26"/>
        <end position="51"/>
    </location>
</feature>
<evidence type="ECO:0000259" key="2">
    <source>
        <dbReference type="Pfam" id="PF07790"/>
    </source>
</evidence>
<sequence length="164" mass="16799">MTRTREQPTRENQTMKLNEMFTDDSAVSPVIGVVLMVAITVILAGTVGLMVTQMDGLAADSGTSAVAFDYDSGNSTSANITVTNAPAGENALNLEDIEIQLAGEDVTDSGPSTSFGSSGTLTAGNQALVHIDSLSSPPADIDGLTVRVVYTGGGSSTVIGEHTF</sequence>
<dbReference type="NCBIfam" id="TIGR02537">
    <property type="entry name" value="arch_flag_Nterm"/>
    <property type="match status" value="1"/>
</dbReference>
<reference evidence="3 4" key="1">
    <citation type="submission" date="2018-04" db="EMBL/GenBank/DDBJ databases">
        <title>Halococcoides cellulosivorans gen. nov., sp. nov., an extremely halophilic cellulose-utilizing haloarchaeon from hypersaline lakes.</title>
        <authorList>
            <person name="Sorokin D.Y."/>
            <person name="Toshchakov S.V."/>
            <person name="Samarov N.I."/>
            <person name="Korzhenkov A."/>
            <person name="Kublanov I.V."/>
        </authorList>
    </citation>
    <scope>NUCLEOTIDE SEQUENCE [LARGE SCALE GENOMIC DNA]</scope>
    <source>
        <strain evidence="3 4">HArcel1</strain>
    </source>
</reference>
<dbReference type="InterPro" id="IPR013373">
    <property type="entry name" value="Flagellin/pilin_N_arc"/>
</dbReference>
<dbReference type="PANTHER" id="PTHR38138">
    <property type="entry name" value="VNG6441H"/>
    <property type="match status" value="1"/>
</dbReference>
<name>A0A2R4X1Z7_9EURY</name>
<keyword evidence="1" id="KW-0472">Membrane</keyword>
<evidence type="ECO:0000256" key="1">
    <source>
        <dbReference type="SAM" id="Phobius"/>
    </source>
</evidence>
<evidence type="ECO:0000313" key="4">
    <source>
        <dbReference type="Proteomes" id="UP000244727"/>
    </source>
</evidence>
<gene>
    <name evidence="3" type="ORF">HARCEL1_08960</name>
</gene>
<protein>
    <submittedName>
        <fullName evidence="3">Type IV pilin</fullName>
    </submittedName>
</protein>
<keyword evidence="1" id="KW-1133">Transmembrane helix</keyword>
<proteinExistence type="predicted"/>
<keyword evidence="1" id="KW-0812">Transmembrane</keyword>
<dbReference type="KEGG" id="harc:HARCEL1_08960"/>
<dbReference type="Proteomes" id="UP000244727">
    <property type="component" value="Chromosome"/>
</dbReference>
<dbReference type="RefSeq" id="WP_108382577.1">
    <property type="nucleotide sequence ID" value="NZ_CP028858.1"/>
</dbReference>